<feature type="compositionally biased region" description="Polar residues" evidence="1">
    <location>
        <begin position="324"/>
        <end position="335"/>
    </location>
</feature>
<dbReference type="Proteomes" id="UP000230002">
    <property type="component" value="Unassembled WGS sequence"/>
</dbReference>
<protein>
    <submittedName>
        <fullName evidence="2">Uncharacterized protein</fullName>
    </submittedName>
</protein>
<keyword evidence="3" id="KW-1185">Reference proteome</keyword>
<proteinExistence type="predicted"/>
<dbReference type="AlphaFoldDB" id="A0A2G8SET9"/>
<sequence length="357" mass="40298">MELGQAESKGSMPFAPSNELPLQSHDRMPAVDRPSYRGANMSNDDNRVRTTGTSDSAQGIPEVVGIAGASGHGMDKAVAGRDVGGQEMKQVSESPQRSSQFISSLMVLPYLFPAYGLLQLATSLEVGSSLPEWYQLIRAAVVVTAKVEDLRHARERQRPTQEFNPLAYHGGREPWVMLWLRLQPTQRRRPVALQKYMEPKDCLHYPNNTSAADWREFWPRTRETIFTVMLELRACSPFNHQDQAIAETMDSRRWSSWVVDMLWVFRQLLRILPSEEDAIMTWIKRAQEPREPETSTAALRSPAGERSGRSTAGHESVIRGQIPPATSSTPNPDFTSQRKKRPLDNSAFLFLWISHAQ</sequence>
<accession>A0A2G8SET9</accession>
<evidence type="ECO:0000313" key="3">
    <source>
        <dbReference type="Proteomes" id="UP000230002"/>
    </source>
</evidence>
<feature type="region of interest" description="Disordered" evidence="1">
    <location>
        <begin position="1"/>
        <end position="58"/>
    </location>
</feature>
<gene>
    <name evidence="2" type="ORF">GSI_05539</name>
</gene>
<reference evidence="2 3" key="1">
    <citation type="journal article" date="2015" name="Sci. Rep.">
        <title>Chromosome-level genome map provides insights into diverse defense mechanisms in the medicinal fungus Ganoderma sinense.</title>
        <authorList>
            <person name="Zhu Y."/>
            <person name="Xu J."/>
            <person name="Sun C."/>
            <person name="Zhou S."/>
            <person name="Xu H."/>
            <person name="Nelson D.R."/>
            <person name="Qian J."/>
            <person name="Song J."/>
            <person name="Luo H."/>
            <person name="Xiang L."/>
            <person name="Li Y."/>
            <person name="Xu Z."/>
            <person name="Ji A."/>
            <person name="Wang L."/>
            <person name="Lu S."/>
            <person name="Hayward A."/>
            <person name="Sun W."/>
            <person name="Li X."/>
            <person name="Schwartz D.C."/>
            <person name="Wang Y."/>
            <person name="Chen S."/>
        </authorList>
    </citation>
    <scope>NUCLEOTIDE SEQUENCE [LARGE SCALE GENOMIC DNA]</scope>
    <source>
        <strain evidence="2 3">ZZ0214-1</strain>
    </source>
</reference>
<name>A0A2G8SET9_9APHY</name>
<dbReference type="OrthoDB" id="2764086at2759"/>
<feature type="region of interest" description="Disordered" evidence="1">
    <location>
        <begin position="287"/>
        <end position="339"/>
    </location>
</feature>
<organism evidence="2 3">
    <name type="scientific">Ganoderma sinense ZZ0214-1</name>
    <dbReference type="NCBI Taxonomy" id="1077348"/>
    <lineage>
        <taxon>Eukaryota</taxon>
        <taxon>Fungi</taxon>
        <taxon>Dikarya</taxon>
        <taxon>Basidiomycota</taxon>
        <taxon>Agaricomycotina</taxon>
        <taxon>Agaricomycetes</taxon>
        <taxon>Polyporales</taxon>
        <taxon>Polyporaceae</taxon>
        <taxon>Ganoderma</taxon>
    </lineage>
</organism>
<comment type="caution">
    <text evidence="2">The sequence shown here is derived from an EMBL/GenBank/DDBJ whole genome shotgun (WGS) entry which is preliminary data.</text>
</comment>
<evidence type="ECO:0000313" key="2">
    <source>
        <dbReference type="EMBL" id="PIL32294.1"/>
    </source>
</evidence>
<dbReference type="EMBL" id="AYKW01000011">
    <property type="protein sequence ID" value="PIL32294.1"/>
    <property type="molecule type" value="Genomic_DNA"/>
</dbReference>
<evidence type="ECO:0000256" key="1">
    <source>
        <dbReference type="SAM" id="MobiDB-lite"/>
    </source>
</evidence>